<dbReference type="Pfam" id="PF09994">
    <property type="entry name" value="T6SS_Tle1-like_cat"/>
    <property type="match status" value="1"/>
</dbReference>
<accession>A0ABZ2V4T6</accession>
<dbReference type="InterPro" id="IPR018712">
    <property type="entry name" value="Tle1-like_cat"/>
</dbReference>
<dbReference type="InterPro" id="IPR029058">
    <property type="entry name" value="AB_hydrolase_fold"/>
</dbReference>
<protein>
    <submittedName>
        <fullName evidence="2">DUF2235 domain-containing protein</fullName>
    </submittedName>
</protein>
<dbReference type="RefSeq" id="WP_341366395.1">
    <property type="nucleotide sequence ID" value="NZ_CP150951.2"/>
</dbReference>
<name>A0ABZ2V4T6_9RHOB</name>
<dbReference type="SUPFAM" id="SSF53474">
    <property type="entry name" value="alpha/beta-Hydrolases"/>
    <property type="match status" value="1"/>
</dbReference>
<dbReference type="Proteomes" id="UP001440612">
    <property type="component" value="Chromosome"/>
</dbReference>
<gene>
    <name evidence="2" type="ORF">AABB29_15610</name>
</gene>
<sequence length="388" mass="43404">MKRIAIFCDGTWNSPTISETTNVHHMYEACVQDDGQVAIYLEGVGVGEFSNKIRTFLNKIGGGAFGWGLARNVKKAYAALCRVYEEGDEILIFGFSRGAYTARSLAGMIRKCGLIPKDDLGVYRLAMAWNLYKKAGKKNHPDSYHIWAKRQKLSPDVATSTTDLERRAGQGHLVNIAYLGVWDTVGALGIPEQLLGPIAKLWNWRYRFHDAELSSLVRTARHAVALDERRVFYKPALWDNMDDPDGNNKGRMTANSPWQQLWFVGSHSIVGGSSPSEKLVAFPLEWILEGATGLRLRSDFHIPKEKGDPIFETDELTDPGRIYNIAPSLLAWRDPPQDAGQVHWSVAQRAQTLADIYRPGTIELVLAALLQQEQPVFTDDIRPAVRQA</sequence>
<organism evidence="2 3">
    <name type="scientific">Yoonia phaeophyticola</name>
    <dbReference type="NCBI Taxonomy" id="3137369"/>
    <lineage>
        <taxon>Bacteria</taxon>
        <taxon>Pseudomonadati</taxon>
        <taxon>Pseudomonadota</taxon>
        <taxon>Alphaproteobacteria</taxon>
        <taxon>Rhodobacterales</taxon>
        <taxon>Paracoccaceae</taxon>
        <taxon>Yoonia</taxon>
    </lineage>
</organism>
<proteinExistence type="predicted"/>
<dbReference type="PANTHER" id="PTHR33840">
    <property type="match status" value="1"/>
</dbReference>
<feature type="domain" description="T6SS Phospholipase effector Tle1-like catalytic" evidence="1">
    <location>
        <begin position="2"/>
        <end position="289"/>
    </location>
</feature>
<dbReference type="EMBL" id="CP150951">
    <property type="protein sequence ID" value="WZC48278.1"/>
    <property type="molecule type" value="Genomic_DNA"/>
</dbReference>
<reference evidence="3" key="1">
    <citation type="submission" date="2024-04" db="EMBL/GenBank/DDBJ databases">
        <title>Phylogenomic analyses of a clade within the roseobacter group suggest taxonomic reassignments of species of the genera Aestuariivita, Citreicella, Loktanella, Nautella, Pelagibaca, Ruegeria, Thalassobius, Thiobacimonas and Tropicibacter, and the proposal o.</title>
        <authorList>
            <person name="Jeon C.O."/>
        </authorList>
    </citation>
    <scope>NUCLEOTIDE SEQUENCE [LARGE SCALE GENOMIC DNA]</scope>
    <source>
        <strain evidence="3">BS5-3</strain>
    </source>
</reference>
<evidence type="ECO:0000313" key="2">
    <source>
        <dbReference type="EMBL" id="WZC48278.1"/>
    </source>
</evidence>
<keyword evidence="3" id="KW-1185">Reference proteome</keyword>
<evidence type="ECO:0000259" key="1">
    <source>
        <dbReference type="Pfam" id="PF09994"/>
    </source>
</evidence>
<dbReference type="PANTHER" id="PTHR33840:SF1">
    <property type="entry name" value="TLE1 PHOSPHOLIPASE DOMAIN-CONTAINING PROTEIN"/>
    <property type="match status" value="1"/>
</dbReference>
<evidence type="ECO:0000313" key="3">
    <source>
        <dbReference type="Proteomes" id="UP001440612"/>
    </source>
</evidence>